<dbReference type="GO" id="GO:0003676">
    <property type="term" value="F:nucleic acid binding"/>
    <property type="evidence" value="ECO:0007669"/>
    <property type="project" value="InterPro"/>
</dbReference>
<dbReference type="EMBL" id="AVOT02071007">
    <property type="protein sequence ID" value="MBW0561422.1"/>
    <property type="molecule type" value="Genomic_DNA"/>
</dbReference>
<evidence type="ECO:0000313" key="2">
    <source>
        <dbReference type="EMBL" id="MBW0561422.1"/>
    </source>
</evidence>
<feature type="domain" description="Tc1-like transposase DDE" evidence="1">
    <location>
        <begin position="12"/>
        <end position="68"/>
    </location>
</feature>
<dbReference type="Pfam" id="PF13358">
    <property type="entry name" value="DDE_3"/>
    <property type="match status" value="1"/>
</dbReference>
<accession>A0A9Q3JGM1</accession>
<dbReference type="InterPro" id="IPR038717">
    <property type="entry name" value="Tc1-like_DDE_dom"/>
</dbReference>
<protein>
    <recommendedName>
        <fullName evidence="1">Tc1-like transposase DDE domain-containing protein</fullName>
    </recommendedName>
</protein>
<gene>
    <name evidence="2" type="ORF">O181_101137</name>
</gene>
<proteinExistence type="predicted"/>
<dbReference type="InterPro" id="IPR036397">
    <property type="entry name" value="RNaseH_sf"/>
</dbReference>
<evidence type="ECO:0000313" key="3">
    <source>
        <dbReference type="Proteomes" id="UP000765509"/>
    </source>
</evidence>
<name>A0A9Q3JGM1_9BASI</name>
<dbReference type="AlphaFoldDB" id="A0A9Q3JGM1"/>
<reference evidence="2" key="1">
    <citation type="submission" date="2021-03" db="EMBL/GenBank/DDBJ databases">
        <title>Draft genome sequence of rust myrtle Austropuccinia psidii MF-1, a brazilian biotype.</title>
        <authorList>
            <person name="Quecine M.C."/>
            <person name="Pachon D.M.R."/>
            <person name="Bonatelli M.L."/>
            <person name="Correr F.H."/>
            <person name="Franceschini L.M."/>
            <person name="Leite T.F."/>
            <person name="Margarido G.R.A."/>
            <person name="Almeida C.A."/>
            <person name="Ferrarezi J.A."/>
            <person name="Labate C.A."/>
        </authorList>
    </citation>
    <scope>NUCLEOTIDE SEQUENCE</scope>
    <source>
        <strain evidence="2">MF-1</strain>
    </source>
</reference>
<sequence length="124" mass="14186">MNKLVEVSVAEDHKELTLMEDGAPIHTAMFSQQWCNEHQIHKLNCPPSSPDLNTSKNLLFKMKNIVTRLFNPKAMDKLAAAIDALWEDLPFYHLEALLQSFPRRMPVVVDYNGAPSCWYEACEP</sequence>
<evidence type="ECO:0000259" key="1">
    <source>
        <dbReference type="Pfam" id="PF13358"/>
    </source>
</evidence>
<dbReference type="Proteomes" id="UP000765509">
    <property type="component" value="Unassembled WGS sequence"/>
</dbReference>
<dbReference type="OrthoDB" id="3242359at2759"/>
<organism evidence="2 3">
    <name type="scientific">Austropuccinia psidii MF-1</name>
    <dbReference type="NCBI Taxonomy" id="1389203"/>
    <lineage>
        <taxon>Eukaryota</taxon>
        <taxon>Fungi</taxon>
        <taxon>Dikarya</taxon>
        <taxon>Basidiomycota</taxon>
        <taxon>Pucciniomycotina</taxon>
        <taxon>Pucciniomycetes</taxon>
        <taxon>Pucciniales</taxon>
        <taxon>Sphaerophragmiaceae</taxon>
        <taxon>Austropuccinia</taxon>
    </lineage>
</organism>
<dbReference type="Gene3D" id="3.30.420.10">
    <property type="entry name" value="Ribonuclease H-like superfamily/Ribonuclease H"/>
    <property type="match status" value="1"/>
</dbReference>
<keyword evidence="3" id="KW-1185">Reference proteome</keyword>
<comment type="caution">
    <text evidence="2">The sequence shown here is derived from an EMBL/GenBank/DDBJ whole genome shotgun (WGS) entry which is preliminary data.</text>
</comment>